<comment type="caution">
    <text evidence="1">The sequence shown here is derived from an EMBL/GenBank/DDBJ whole genome shotgun (WGS) entry which is preliminary data.</text>
</comment>
<evidence type="ECO:0000313" key="2">
    <source>
        <dbReference type="Proteomes" id="UP000230605"/>
    </source>
</evidence>
<dbReference type="AlphaFoldDB" id="A0A2G5IEN5"/>
<protein>
    <submittedName>
        <fullName evidence="1">Uncharacterized protein</fullName>
    </submittedName>
</protein>
<gene>
    <name evidence="1" type="ORF">CB0940_11786</name>
</gene>
<reference evidence="1 2" key="1">
    <citation type="submission" date="2015-10" db="EMBL/GenBank/DDBJ databases">
        <title>The cercosporin biosynthetic gene cluster was horizontally transferred to several fungal lineages and shown to be expanded in Cercospora beticola based on microsynteny with recipient genomes.</title>
        <authorList>
            <person name="De Jonge R."/>
            <person name="Ebert M.K."/>
            <person name="Suttle J.C."/>
            <person name="Jurick Ii W.M."/>
            <person name="Secor G.A."/>
            <person name="Thomma B.P."/>
            <person name="Van De Peer Y."/>
            <person name="Bolton M.D."/>
        </authorList>
    </citation>
    <scope>NUCLEOTIDE SEQUENCE [LARGE SCALE GENOMIC DNA]</scope>
    <source>
        <strain evidence="1 2">09-40</strain>
    </source>
</reference>
<name>A0A2G5IEN5_CERBT</name>
<organism evidence="1 2">
    <name type="scientific">Cercospora beticola</name>
    <name type="common">Sugarbeet leaf spot fungus</name>
    <dbReference type="NCBI Taxonomy" id="122368"/>
    <lineage>
        <taxon>Eukaryota</taxon>
        <taxon>Fungi</taxon>
        <taxon>Dikarya</taxon>
        <taxon>Ascomycota</taxon>
        <taxon>Pezizomycotina</taxon>
        <taxon>Dothideomycetes</taxon>
        <taxon>Dothideomycetidae</taxon>
        <taxon>Mycosphaerellales</taxon>
        <taxon>Mycosphaerellaceae</taxon>
        <taxon>Cercospora</taxon>
    </lineage>
</organism>
<sequence>MAFTSSCSLVEASMKQLSRALVNNARHTTRSFATSRSRYTNAYPALSTKAHASISDILAQNVAAGNHRVTAVQCTILDSPVLDTSLGSARHSQTDLEDTRLGNTKIKLATSGIPERLVKVQAMVEMVVKAKEIGVSEEITSMDI</sequence>
<dbReference type="Proteomes" id="UP000230605">
    <property type="component" value="Chromosome 10"/>
</dbReference>
<evidence type="ECO:0000313" key="1">
    <source>
        <dbReference type="EMBL" id="PIB02933.1"/>
    </source>
</evidence>
<accession>A0A2G5IEN5</accession>
<proteinExistence type="predicted"/>
<dbReference type="OrthoDB" id="3643293at2759"/>
<dbReference type="EMBL" id="LKMD01000099">
    <property type="protein sequence ID" value="PIB02933.1"/>
    <property type="molecule type" value="Genomic_DNA"/>
</dbReference>